<dbReference type="FunFam" id="3.40.50.1820:FF:000042">
    <property type="entry name" value="probable strigolactone esterase DAD2"/>
    <property type="match status" value="1"/>
</dbReference>
<reference evidence="5" key="1">
    <citation type="submission" date="2018-05" db="EMBL/GenBank/DDBJ databases">
        <title>Pedobacter paludis sp. nov., isolated from wetland soil.</title>
        <authorList>
            <person name="Zhang Y."/>
        </authorList>
    </citation>
    <scope>NUCLEOTIDE SEQUENCE [LARGE SCALE GENOMIC DNA]</scope>
    <source>
        <strain evidence="5">R-8</strain>
    </source>
</reference>
<comment type="similarity">
    <text evidence="1">Belongs to the AB hydrolase superfamily.</text>
</comment>
<keyword evidence="2 4" id="KW-0378">Hydrolase</keyword>
<gene>
    <name evidence="4" type="ORF">DF947_04255</name>
</gene>
<accession>A0A317F705</accession>
<sequence>MKSIIKRNHVNIIGEGTKVIMFANGFGCDQSSWKFITDAFVKDYKLVLFDYVGSGKSDISQYDFHKYSTLEGYACDVVDIIEALNLKDIIFIGHSVSSMIGMIAALQIPQVFDKLIFIGPSPKYLNDQDYFGGFETEQLESLLDFMATDFISWTEFIAPLAMGNLARPALSEFLQECFEAMDPQIALTFANATFRSDYRNELKNVTVPSLTVQSSEDAMAPISAGEYIKNNMPQNTLHVLNATGHYPQISEPAETIEAIKAYINNKSNAKQSKESDLEINNA</sequence>
<keyword evidence="5" id="KW-1185">Reference proteome</keyword>
<dbReference type="InterPro" id="IPR029058">
    <property type="entry name" value="AB_hydrolase_fold"/>
</dbReference>
<feature type="domain" description="AB hydrolase-1" evidence="3">
    <location>
        <begin position="19"/>
        <end position="252"/>
    </location>
</feature>
<dbReference type="Pfam" id="PF00561">
    <property type="entry name" value="Abhydrolase_1"/>
    <property type="match status" value="1"/>
</dbReference>
<dbReference type="Gene3D" id="3.40.50.1820">
    <property type="entry name" value="alpha/beta hydrolase"/>
    <property type="match status" value="1"/>
</dbReference>
<dbReference type="SUPFAM" id="SSF53474">
    <property type="entry name" value="alpha/beta-Hydrolases"/>
    <property type="match status" value="1"/>
</dbReference>
<dbReference type="PANTHER" id="PTHR43039">
    <property type="entry name" value="ESTERASE-RELATED"/>
    <property type="match status" value="1"/>
</dbReference>
<dbReference type="AlphaFoldDB" id="A0A317F705"/>
<evidence type="ECO:0000313" key="4">
    <source>
        <dbReference type="EMBL" id="PWS33827.1"/>
    </source>
</evidence>
<evidence type="ECO:0000256" key="2">
    <source>
        <dbReference type="ARBA" id="ARBA00022801"/>
    </source>
</evidence>
<dbReference type="RefSeq" id="WP_109928408.1">
    <property type="nucleotide sequence ID" value="NZ_QGNY01000001.1"/>
</dbReference>
<evidence type="ECO:0000259" key="3">
    <source>
        <dbReference type="Pfam" id="PF00561"/>
    </source>
</evidence>
<organism evidence="4 5">
    <name type="scientific">Pedobacter paludis</name>
    <dbReference type="NCBI Taxonomy" id="2203212"/>
    <lineage>
        <taxon>Bacteria</taxon>
        <taxon>Pseudomonadati</taxon>
        <taxon>Bacteroidota</taxon>
        <taxon>Sphingobacteriia</taxon>
        <taxon>Sphingobacteriales</taxon>
        <taxon>Sphingobacteriaceae</taxon>
        <taxon>Pedobacter</taxon>
    </lineage>
</organism>
<name>A0A317F705_9SPHI</name>
<dbReference type="InterPro" id="IPR000073">
    <property type="entry name" value="AB_hydrolase_1"/>
</dbReference>
<dbReference type="EMBL" id="QGNY01000001">
    <property type="protein sequence ID" value="PWS33827.1"/>
    <property type="molecule type" value="Genomic_DNA"/>
</dbReference>
<comment type="caution">
    <text evidence="4">The sequence shown here is derived from an EMBL/GenBank/DDBJ whole genome shotgun (WGS) entry which is preliminary data.</text>
</comment>
<dbReference type="Proteomes" id="UP000245391">
    <property type="component" value="Unassembled WGS sequence"/>
</dbReference>
<dbReference type="GO" id="GO:0016787">
    <property type="term" value="F:hydrolase activity"/>
    <property type="evidence" value="ECO:0007669"/>
    <property type="project" value="UniProtKB-KW"/>
</dbReference>
<evidence type="ECO:0000313" key="5">
    <source>
        <dbReference type="Proteomes" id="UP000245391"/>
    </source>
</evidence>
<protein>
    <submittedName>
        <fullName evidence="4">Alpha/beta hydrolase</fullName>
    </submittedName>
</protein>
<dbReference type="OrthoDB" id="9780932at2"/>
<proteinExistence type="inferred from homology"/>
<evidence type="ECO:0000256" key="1">
    <source>
        <dbReference type="ARBA" id="ARBA00008645"/>
    </source>
</evidence>